<comment type="subcellular location">
    <subcellularLocation>
        <location evidence="1">Cell outer membrane</location>
    </subcellularLocation>
    <subcellularLocation>
        <location evidence="2">Fimbrium</location>
    </subcellularLocation>
</comment>
<feature type="domain" description="Major fimbrium tip subunit FimD third Ig-like" evidence="13">
    <location>
        <begin position="351"/>
        <end position="452"/>
    </location>
</feature>
<keyword evidence="9" id="KW-0281">Fimbrium</keyword>
<name>A0A0A2E7M6_9PORP</name>
<keyword evidence="4 11" id="KW-0732">Signal</keyword>
<dbReference type="Pfam" id="PF06321">
    <property type="entry name" value="P_gingi_FimA"/>
    <property type="match status" value="1"/>
</dbReference>
<dbReference type="GO" id="GO:0009279">
    <property type="term" value="C:cell outer membrane"/>
    <property type="evidence" value="ECO:0007669"/>
    <property type="project" value="UniProtKB-SubCell"/>
</dbReference>
<dbReference type="eggNOG" id="ENOG502Z7S7">
    <property type="taxonomic scope" value="Bacteria"/>
</dbReference>
<dbReference type="InterPro" id="IPR029141">
    <property type="entry name" value="FimA_N"/>
</dbReference>
<evidence type="ECO:0000313" key="14">
    <source>
        <dbReference type="EMBL" id="KGN73440.1"/>
    </source>
</evidence>
<keyword evidence="6" id="KW-0472">Membrane</keyword>
<keyword evidence="7" id="KW-0564">Palmitate</keyword>
<keyword evidence="5" id="KW-0843">Virulence</keyword>
<comment type="similarity">
    <text evidence="3">Belongs to the bacteroidetes fimbrillin superfamily. FimA/Mfa1 family.</text>
</comment>
<feature type="domain" description="Major fimbrial subunit protein N-terminal" evidence="12">
    <location>
        <begin position="46"/>
        <end position="175"/>
    </location>
</feature>
<proteinExistence type="inferred from homology"/>
<sequence length="665" mass="75685">MIMKKNFYTTIMLLSIFLSGLCSGCSSKDNEPGSEPLLKDGELTFSINIKSQNLVRATENGDEKYNENKIEKLWLFAAGADGNILVHNTCEVLNSSQGKYKVAITDEQQQQIPGNIETQIYLVANEDFKQNSMPKTLDELKSLVIENTNLNEQRFQSCVMIGNISKKVDMKDPKTKDLGKISLKRVISKIRIKNPQIAIDGYELIGTPEAKLLSYRVKGYLNKAENVSNGIKERMSNFSPLNETNQSAHFYSFYSEWTDGSNERPQLLLTLTMKKKGEKDNAAKKYFYKIPIKPKENKLKVNTLYDLSVLIEILGGLDEDTPVDVEGCELSIKPWDEKEEDFGISSPKYLLVEEQNVVMSVVTSYEVAYKSSSPVKAEITSCTYNYVDSDTGLEVKEPVPAYSPQYPKVSISSTKISFNAKLQENNVPKHFTIKLTNNDNLMEEIHVVQYPEQYIAYTFGIESSWRKELPDHLNNRSLYHVVILIPPKDGNMILGFPSTEQKTFYKRIYRHKRREYEPVVELVTKNDRETAKMVSPSFELASQLGATLPIKYEDIRDNGDYVLYNVNKKGRIQLTNALGTCAGYTETRIINGREEILDDWRLPTDAEIALIDRLQNNHKSAVKTIMTGKFYWAANGVAHQMIRGKDGSPEKAYTRCVRDVKNYNF</sequence>
<evidence type="ECO:0000256" key="5">
    <source>
        <dbReference type="ARBA" id="ARBA00023026"/>
    </source>
</evidence>
<evidence type="ECO:0000256" key="9">
    <source>
        <dbReference type="ARBA" id="ARBA00023263"/>
    </source>
</evidence>
<feature type="chain" id="PRO_5001986912" description="Major fimbrial subunit protein N-terminal domain-containing protein" evidence="11">
    <location>
        <begin position="25"/>
        <end position="665"/>
    </location>
</feature>
<keyword evidence="15" id="KW-1185">Reference proteome</keyword>
<dbReference type="Pfam" id="PF26306">
    <property type="entry name" value="FimD_3rd"/>
    <property type="match status" value="1"/>
</dbReference>
<reference evidence="14 15" key="1">
    <citation type="submission" date="2014-09" db="EMBL/GenBank/DDBJ databases">
        <title>Draft Genome Sequence of Porphyromonas macacae COT-192_OH2859.</title>
        <authorList>
            <person name="Wallis C."/>
            <person name="Deusch O."/>
            <person name="O'Flynn C."/>
            <person name="Davis I."/>
            <person name="Horsfall A."/>
            <person name="Kirkwood N."/>
            <person name="Harris S."/>
            <person name="Eisen J.A."/>
            <person name="Coil D.A."/>
            <person name="Darling A.E."/>
            <person name="Jospin G."/>
            <person name="Alexiev A."/>
        </authorList>
    </citation>
    <scope>NUCLEOTIDE SEQUENCE [LARGE SCALE GENOMIC DNA]</scope>
    <source>
        <strain evidence="15">COT-192 OH2859</strain>
    </source>
</reference>
<feature type="signal peptide" evidence="11">
    <location>
        <begin position="1"/>
        <end position="24"/>
    </location>
</feature>
<keyword evidence="10" id="KW-0449">Lipoprotein</keyword>
<evidence type="ECO:0000256" key="10">
    <source>
        <dbReference type="ARBA" id="ARBA00023288"/>
    </source>
</evidence>
<dbReference type="InterPro" id="IPR058822">
    <property type="entry name" value="Ig-like_FimD_3rd"/>
</dbReference>
<keyword evidence="8" id="KW-0998">Cell outer membrane</keyword>
<dbReference type="EMBL" id="JRFA01000023">
    <property type="protein sequence ID" value="KGN73440.1"/>
    <property type="molecule type" value="Genomic_DNA"/>
</dbReference>
<evidence type="ECO:0000256" key="4">
    <source>
        <dbReference type="ARBA" id="ARBA00022729"/>
    </source>
</evidence>
<evidence type="ECO:0000256" key="7">
    <source>
        <dbReference type="ARBA" id="ARBA00023139"/>
    </source>
</evidence>
<evidence type="ECO:0000256" key="2">
    <source>
        <dbReference type="ARBA" id="ARBA00004561"/>
    </source>
</evidence>
<organism evidence="14 15">
    <name type="scientific">Porphyromonas macacae</name>
    <dbReference type="NCBI Taxonomy" id="28115"/>
    <lineage>
        <taxon>Bacteria</taxon>
        <taxon>Pseudomonadati</taxon>
        <taxon>Bacteroidota</taxon>
        <taxon>Bacteroidia</taxon>
        <taxon>Bacteroidales</taxon>
        <taxon>Porphyromonadaceae</taxon>
        <taxon>Porphyromonas</taxon>
    </lineage>
</organism>
<evidence type="ECO:0000256" key="6">
    <source>
        <dbReference type="ARBA" id="ARBA00023136"/>
    </source>
</evidence>
<evidence type="ECO:0000256" key="8">
    <source>
        <dbReference type="ARBA" id="ARBA00023237"/>
    </source>
</evidence>
<evidence type="ECO:0000256" key="3">
    <source>
        <dbReference type="ARBA" id="ARBA00006011"/>
    </source>
</evidence>
<gene>
    <name evidence="14" type="ORF">HQ47_08265</name>
</gene>
<evidence type="ECO:0008006" key="16">
    <source>
        <dbReference type="Google" id="ProtNLM"/>
    </source>
</evidence>
<evidence type="ECO:0000256" key="1">
    <source>
        <dbReference type="ARBA" id="ARBA00004442"/>
    </source>
</evidence>
<comment type="caution">
    <text evidence="14">The sequence shown here is derived from an EMBL/GenBank/DDBJ whole genome shotgun (WGS) entry which is preliminary data.</text>
</comment>
<accession>A0A0A2E7M6</accession>
<protein>
    <recommendedName>
        <fullName evidence="16">Major fimbrial subunit protein N-terminal domain-containing protein</fullName>
    </recommendedName>
</protein>
<evidence type="ECO:0000313" key="15">
    <source>
        <dbReference type="Proteomes" id="UP000030103"/>
    </source>
</evidence>
<dbReference type="Proteomes" id="UP000030103">
    <property type="component" value="Unassembled WGS sequence"/>
</dbReference>
<dbReference type="AlphaFoldDB" id="A0A0A2E7M6"/>
<evidence type="ECO:0000259" key="12">
    <source>
        <dbReference type="Pfam" id="PF06321"/>
    </source>
</evidence>
<evidence type="ECO:0000259" key="13">
    <source>
        <dbReference type="Pfam" id="PF26306"/>
    </source>
</evidence>
<dbReference type="GO" id="GO:0009289">
    <property type="term" value="C:pilus"/>
    <property type="evidence" value="ECO:0007669"/>
    <property type="project" value="UniProtKB-SubCell"/>
</dbReference>
<dbReference type="STRING" id="28115.HQ47_08265"/>
<evidence type="ECO:0000256" key="11">
    <source>
        <dbReference type="SAM" id="SignalP"/>
    </source>
</evidence>